<dbReference type="OrthoDB" id="190201at2759"/>
<evidence type="ECO:0000313" key="1">
    <source>
        <dbReference type="EMBL" id="UJO22266.1"/>
    </source>
</evidence>
<protein>
    <recommendedName>
        <fullName evidence="3">Alpha/beta hydrolase</fullName>
    </recommendedName>
</protein>
<sequence>MSAETFHRFRLQTAILHKITQMLRASQLSFAPKAQKVIFIGHSSASVTGNAIATHYPTDFDAMLLTGYSYELVTAGVGLLLTLVQPVQIQNPAKFGSFPLGYLAFGSRKGKRNSYYAADGSFSPALEQWDFEHQDTITIGQIYSAFSGLQRADAFTGDVLALTGQEVAFFCGPTGTRALGPQSCGKGDASIPARTSTFYKNARFEYYLAPNTSHATTLHYSTPDSIREAHQFLARRGY</sequence>
<organism evidence="1 2">
    <name type="scientific">Passalora fulva</name>
    <name type="common">Tomato leaf mold</name>
    <name type="synonym">Cladosporium fulvum</name>
    <dbReference type="NCBI Taxonomy" id="5499"/>
    <lineage>
        <taxon>Eukaryota</taxon>
        <taxon>Fungi</taxon>
        <taxon>Dikarya</taxon>
        <taxon>Ascomycota</taxon>
        <taxon>Pezizomycotina</taxon>
        <taxon>Dothideomycetes</taxon>
        <taxon>Dothideomycetidae</taxon>
        <taxon>Mycosphaerellales</taxon>
        <taxon>Mycosphaerellaceae</taxon>
        <taxon>Fulvia</taxon>
    </lineage>
</organism>
<proteinExistence type="predicted"/>
<reference evidence="1" key="1">
    <citation type="submission" date="2021-12" db="EMBL/GenBank/DDBJ databases">
        <authorList>
            <person name="Zaccaron A."/>
            <person name="Stergiopoulos I."/>
        </authorList>
    </citation>
    <scope>NUCLEOTIDE SEQUENCE</scope>
    <source>
        <strain evidence="1">Race5_Kim</strain>
    </source>
</reference>
<dbReference type="AlphaFoldDB" id="A0A9Q8PGW3"/>
<dbReference type="InterPro" id="IPR029058">
    <property type="entry name" value="AB_hydrolase_fold"/>
</dbReference>
<evidence type="ECO:0000313" key="2">
    <source>
        <dbReference type="Proteomes" id="UP000756132"/>
    </source>
</evidence>
<accession>A0A9Q8PGW3</accession>
<gene>
    <name evidence="1" type="ORF">CLAFUR5_09348</name>
</gene>
<dbReference type="SUPFAM" id="SSF53474">
    <property type="entry name" value="alpha/beta-Hydrolases"/>
    <property type="match status" value="1"/>
</dbReference>
<dbReference type="KEGG" id="ffu:CLAFUR5_09348"/>
<dbReference type="Proteomes" id="UP000756132">
    <property type="component" value="Chromosome 9"/>
</dbReference>
<dbReference type="RefSeq" id="XP_047766632.1">
    <property type="nucleotide sequence ID" value="XM_047908496.1"/>
</dbReference>
<dbReference type="GeneID" id="71989226"/>
<keyword evidence="2" id="KW-1185">Reference proteome</keyword>
<dbReference type="EMBL" id="CP090171">
    <property type="protein sequence ID" value="UJO22266.1"/>
    <property type="molecule type" value="Genomic_DNA"/>
</dbReference>
<reference evidence="1" key="2">
    <citation type="journal article" date="2022" name="Microb. Genom.">
        <title>A chromosome-scale genome assembly of the tomato pathogen Cladosporium fulvum reveals a compartmentalized genome architecture and the presence of a dispensable chromosome.</title>
        <authorList>
            <person name="Zaccaron A.Z."/>
            <person name="Chen L.H."/>
            <person name="Samaras A."/>
            <person name="Stergiopoulos I."/>
        </authorList>
    </citation>
    <scope>NUCLEOTIDE SEQUENCE</scope>
    <source>
        <strain evidence="1">Race5_Kim</strain>
    </source>
</reference>
<evidence type="ECO:0008006" key="3">
    <source>
        <dbReference type="Google" id="ProtNLM"/>
    </source>
</evidence>
<name>A0A9Q8PGW3_PASFU</name>